<dbReference type="GO" id="GO:0005615">
    <property type="term" value="C:extracellular space"/>
    <property type="evidence" value="ECO:0007669"/>
    <property type="project" value="TreeGrafter"/>
</dbReference>
<protein>
    <recommendedName>
        <fullName evidence="4">Aminopeptidase N-like N-terminal domain-containing protein</fullName>
    </recommendedName>
</protein>
<keyword evidence="3" id="KW-0472">Membrane</keyword>
<dbReference type="Gene3D" id="2.60.40.1730">
    <property type="entry name" value="tricorn interacting facor f3 domain"/>
    <property type="match status" value="1"/>
</dbReference>
<dbReference type="PANTHER" id="PTHR11533:SF276">
    <property type="entry name" value="GLUTAMYL AMINOPEPTIDASE"/>
    <property type="match status" value="1"/>
</dbReference>
<accession>A0A9N7YS60</accession>
<gene>
    <name evidence="5" type="ORF">PLEPLA_LOCUS25706</name>
</gene>
<dbReference type="GO" id="GO:0043171">
    <property type="term" value="P:peptide catabolic process"/>
    <property type="evidence" value="ECO:0007669"/>
    <property type="project" value="TreeGrafter"/>
</dbReference>
<keyword evidence="3" id="KW-0812">Transmembrane</keyword>
<name>A0A9N7YS60_PLEPL</name>
<keyword evidence="1" id="KW-0378">Hydrolase</keyword>
<evidence type="ECO:0000259" key="4">
    <source>
        <dbReference type="Pfam" id="PF17900"/>
    </source>
</evidence>
<keyword evidence="3" id="KW-1133">Transmembrane helix</keyword>
<keyword evidence="1" id="KW-0031">Aminopeptidase</keyword>
<keyword evidence="6" id="KW-1185">Reference proteome</keyword>
<evidence type="ECO:0000256" key="3">
    <source>
        <dbReference type="SAM" id="Phobius"/>
    </source>
</evidence>
<dbReference type="InterPro" id="IPR042097">
    <property type="entry name" value="Aminopeptidase_N-like_N_sf"/>
</dbReference>
<feature type="compositionally biased region" description="Low complexity" evidence="2">
    <location>
        <begin position="42"/>
        <end position="59"/>
    </location>
</feature>
<evidence type="ECO:0000313" key="5">
    <source>
        <dbReference type="EMBL" id="CAB1437679.1"/>
    </source>
</evidence>
<dbReference type="InterPro" id="IPR050344">
    <property type="entry name" value="Peptidase_M1_aminopeptidases"/>
</dbReference>
<sequence>MVESMDYEKQQKRYCIRGKHAVIICVTVVACSLAVGLGVGLSRSATTTNPTTDPTSTPSPTIPLPPARGPCQPSMDATGDWRNFRLPNYVSPVHYDLTMEPNMEEDTYMGTVDIHVEVTKPTRHLWLHIRETFVSAMPKLKMLNSQGGQRELPVKSCFEYNPQQYVVVEVAEELPVTAAGEVYVLSLDFQGWLNGSVVGFYRVIYTEAGNTK</sequence>
<dbReference type="GO" id="GO:0006508">
    <property type="term" value="P:proteolysis"/>
    <property type="evidence" value="ECO:0007669"/>
    <property type="project" value="TreeGrafter"/>
</dbReference>
<dbReference type="SUPFAM" id="SSF63737">
    <property type="entry name" value="Leukotriene A4 hydrolase N-terminal domain"/>
    <property type="match status" value="1"/>
</dbReference>
<dbReference type="GO" id="GO:0008217">
    <property type="term" value="P:regulation of blood pressure"/>
    <property type="evidence" value="ECO:0007669"/>
    <property type="project" value="TreeGrafter"/>
</dbReference>
<dbReference type="Pfam" id="PF17900">
    <property type="entry name" value="Peptidase_M1_N"/>
    <property type="match status" value="1"/>
</dbReference>
<comment type="caution">
    <text evidence="5">The sequence shown here is derived from an EMBL/GenBank/DDBJ whole genome shotgun (WGS) entry which is preliminary data.</text>
</comment>
<proteinExistence type="predicted"/>
<feature type="region of interest" description="Disordered" evidence="2">
    <location>
        <begin position="42"/>
        <end position="73"/>
    </location>
</feature>
<dbReference type="GO" id="GO:0008270">
    <property type="term" value="F:zinc ion binding"/>
    <property type="evidence" value="ECO:0007669"/>
    <property type="project" value="TreeGrafter"/>
</dbReference>
<keyword evidence="1" id="KW-0645">Protease</keyword>
<organism evidence="5 6">
    <name type="scientific">Pleuronectes platessa</name>
    <name type="common">European plaice</name>
    <dbReference type="NCBI Taxonomy" id="8262"/>
    <lineage>
        <taxon>Eukaryota</taxon>
        <taxon>Metazoa</taxon>
        <taxon>Chordata</taxon>
        <taxon>Craniata</taxon>
        <taxon>Vertebrata</taxon>
        <taxon>Euteleostomi</taxon>
        <taxon>Actinopterygii</taxon>
        <taxon>Neopterygii</taxon>
        <taxon>Teleostei</taxon>
        <taxon>Neoteleostei</taxon>
        <taxon>Acanthomorphata</taxon>
        <taxon>Carangaria</taxon>
        <taxon>Pleuronectiformes</taxon>
        <taxon>Pleuronectoidei</taxon>
        <taxon>Pleuronectidae</taxon>
        <taxon>Pleuronectes</taxon>
    </lineage>
</organism>
<dbReference type="AlphaFoldDB" id="A0A9N7YS60"/>
<dbReference type="GO" id="GO:0070006">
    <property type="term" value="F:metalloaminopeptidase activity"/>
    <property type="evidence" value="ECO:0007669"/>
    <property type="project" value="TreeGrafter"/>
</dbReference>
<evidence type="ECO:0000256" key="2">
    <source>
        <dbReference type="SAM" id="MobiDB-lite"/>
    </source>
</evidence>
<feature type="domain" description="Aminopeptidase N-like N-terminal" evidence="4">
    <location>
        <begin position="92"/>
        <end position="211"/>
    </location>
</feature>
<dbReference type="Proteomes" id="UP001153269">
    <property type="component" value="Unassembled WGS sequence"/>
</dbReference>
<dbReference type="GO" id="GO:0042277">
    <property type="term" value="F:peptide binding"/>
    <property type="evidence" value="ECO:0007669"/>
    <property type="project" value="TreeGrafter"/>
</dbReference>
<dbReference type="InterPro" id="IPR045357">
    <property type="entry name" value="Aminopeptidase_N-like_N"/>
</dbReference>
<dbReference type="GO" id="GO:0005886">
    <property type="term" value="C:plasma membrane"/>
    <property type="evidence" value="ECO:0007669"/>
    <property type="project" value="TreeGrafter"/>
</dbReference>
<dbReference type="GO" id="GO:0005737">
    <property type="term" value="C:cytoplasm"/>
    <property type="evidence" value="ECO:0007669"/>
    <property type="project" value="TreeGrafter"/>
</dbReference>
<reference evidence="5" key="1">
    <citation type="submission" date="2020-03" db="EMBL/GenBank/DDBJ databases">
        <authorList>
            <person name="Weist P."/>
        </authorList>
    </citation>
    <scope>NUCLEOTIDE SEQUENCE</scope>
</reference>
<feature type="transmembrane region" description="Helical" evidence="3">
    <location>
        <begin position="21"/>
        <end position="41"/>
    </location>
</feature>
<evidence type="ECO:0000313" key="6">
    <source>
        <dbReference type="Proteomes" id="UP001153269"/>
    </source>
</evidence>
<dbReference type="PANTHER" id="PTHR11533">
    <property type="entry name" value="PROTEASE M1 ZINC METALLOPROTEASE"/>
    <property type="match status" value="1"/>
</dbReference>
<dbReference type="EMBL" id="CADEAL010002057">
    <property type="protein sequence ID" value="CAB1437679.1"/>
    <property type="molecule type" value="Genomic_DNA"/>
</dbReference>
<evidence type="ECO:0000256" key="1">
    <source>
        <dbReference type="ARBA" id="ARBA00022438"/>
    </source>
</evidence>